<evidence type="ECO:0000256" key="1">
    <source>
        <dbReference type="SAM" id="MobiDB-lite"/>
    </source>
</evidence>
<keyword evidence="2" id="KW-1133">Transmembrane helix</keyword>
<evidence type="ECO:0000256" key="2">
    <source>
        <dbReference type="SAM" id="Phobius"/>
    </source>
</evidence>
<feature type="transmembrane region" description="Helical" evidence="2">
    <location>
        <begin position="157"/>
        <end position="176"/>
    </location>
</feature>
<reference evidence="3 4" key="1">
    <citation type="submission" date="2024-09" db="EMBL/GenBank/DDBJ databases">
        <authorList>
            <person name="Sun Q."/>
            <person name="Mori K."/>
        </authorList>
    </citation>
    <scope>NUCLEOTIDE SEQUENCE [LARGE SCALE GENOMIC DNA]</scope>
    <source>
        <strain evidence="3 4">KCTC 23315</strain>
    </source>
</reference>
<proteinExistence type="predicted"/>
<sequence length="361" mass="40389">MDSLSQIALGAAVSIAVFRRRQPLWKSALLGAIAGTLPDLDVLVQFDDPISEMTRHRAESHGLFYLTLACWPLAWLWRAIAGAQTSFRRCWWAIFAILITHPLLDTLTIYGTQLAQPFSDRPFGTGSVFVIDVFYTLPLLIGLVLALRRQSLRSNDWMLALSTLYLGFGLLAQQHVKTIALQQLPANTDPTSVLVTATPFNTQVWQVLVLGPTQFHEGFYALADGGEPIVWRSWPRDQVLLQQWQQNPHIAQLTRFSQQYVVLTDTPQALLLADLRMGLAPNYSFHFAFRRETDGRLQPPCQLSSTAQQGQIGIALRWLYQRASGQQTTAFYNPQADTATALQQAAQQPCQGNEKQPQTTG</sequence>
<keyword evidence="3" id="KW-0378">Hydrolase</keyword>
<evidence type="ECO:0000313" key="3">
    <source>
        <dbReference type="EMBL" id="MFC0049679.1"/>
    </source>
</evidence>
<keyword evidence="2" id="KW-0812">Transmembrane</keyword>
<dbReference type="InterPro" id="IPR053170">
    <property type="entry name" value="Transcription_regulator"/>
</dbReference>
<dbReference type="PANTHER" id="PTHR40031">
    <property type="entry name" value="HYPOTHETICAL MEMBRANE SPANNING PROTEIN"/>
    <property type="match status" value="1"/>
</dbReference>
<dbReference type="PANTHER" id="PTHR40031:SF1">
    <property type="entry name" value="MEMBRANE-BOUND METAL-DEPENDENT HYDROLASE"/>
    <property type="match status" value="1"/>
</dbReference>
<dbReference type="Pfam" id="PF04307">
    <property type="entry name" value="YdjM"/>
    <property type="match status" value="1"/>
</dbReference>
<feature type="transmembrane region" description="Helical" evidence="2">
    <location>
        <begin position="92"/>
        <end position="111"/>
    </location>
</feature>
<dbReference type="InterPro" id="IPR007404">
    <property type="entry name" value="YdjM-like"/>
</dbReference>
<gene>
    <name evidence="3" type="ORF">ACFFJP_15380</name>
</gene>
<dbReference type="GO" id="GO:0016787">
    <property type="term" value="F:hydrolase activity"/>
    <property type="evidence" value="ECO:0007669"/>
    <property type="project" value="UniProtKB-KW"/>
</dbReference>
<feature type="region of interest" description="Disordered" evidence="1">
    <location>
        <begin position="342"/>
        <end position="361"/>
    </location>
</feature>
<keyword evidence="4" id="KW-1185">Reference proteome</keyword>
<feature type="compositionally biased region" description="Polar residues" evidence="1">
    <location>
        <begin position="349"/>
        <end position="361"/>
    </location>
</feature>
<accession>A0ABV6BFN2</accession>
<dbReference type="EMBL" id="JBHLXP010000004">
    <property type="protein sequence ID" value="MFC0049679.1"/>
    <property type="molecule type" value="Genomic_DNA"/>
</dbReference>
<dbReference type="RefSeq" id="WP_377245995.1">
    <property type="nucleotide sequence ID" value="NZ_JBHLXP010000004.1"/>
</dbReference>
<evidence type="ECO:0000313" key="4">
    <source>
        <dbReference type="Proteomes" id="UP001589813"/>
    </source>
</evidence>
<protein>
    <submittedName>
        <fullName evidence="3">Metal-dependent hydrolase</fullName>
    </submittedName>
</protein>
<name>A0ABV6BFN2_9GAMM</name>
<keyword evidence="2" id="KW-0472">Membrane</keyword>
<feature type="transmembrane region" description="Helical" evidence="2">
    <location>
        <begin position="62"/>
        <end position="80"/>
    </location>
</feature>
<dbReference type="Proteomes" id="UP001589813">
    <property type="component" value="Unassembled WGS sequence"/>
</dbReference>
<feature type="transmembrane region" description="Helical" evidence="2">
    <location>
        <begin position="123"/>
        <end position="145"/>
    </location>
</feature>
<organism evidence="3 4">
    <name type="scientific">Rheinheimera tilapiae</name>
    <dbReference type="NCBI Taxonomy" id="875043"/>
    <lineage>
        <taxon>Bacteria</taxon>
        <taxon>Pseudomonadati</taxon>
        <taxon>Pseudomonadota</taxon>
        <taxon>Gammaproteobacteria</taxon>
        <taxon>Chromatiales</taxon>
        <taxon>Chromatiaceae</taxon>
        <taxon>Rheinheimera</taxon>
    </lineage>
</organism>
<comment type="caution">
    <text evidence="3">The sequence shown here is derived from an EMBL/GenBank/DDBJ whole genome shotgun (WGS) entry which is preliminary data.</text>
</comment>